<reference evidence="2" key="1">
    <citation type="journal article" date="2015" name="Nat. Genet.">
        <title>The genome and transcriptome of the zoonotic hookworm Ancylostoma ceylanicum identify infection-specific gene families.</title>
        <authorList>
            <person name="Schwarz E.M."/>
            <person name="Hu Y."/>
            <person name="Antoshechkin I."/>
            <person name="Miller M.M."/>
            <person name="Sternberg P.W."/>
            <person name="Aroian R.V."/>
        </authorList>
    </citation>
    <scope>NUCLEOTIDE SEQUENCE</scope>
    <source>
        <strain evidence="2">HY135</strain>
    </source>
</reference>
<accession>A0A016TRU4</accession>
<evidence type="ECO:0000313" key="1">
    <source>
        <dbReference type="EMBL" id="EYC05118.1"/>
    </source>
</evidence>
<proteinExistence type="predicted"/>
<name>A0A016TRU4_9BILA</name>
<dbReference type="OrthoDB" id="5867923at2759"/>
<sequence>MYTYPKWRTRPIEHRESLLFGASSVLRKADTKTPEENAADAPQLKFLHFCSMSLRVFPLGSSSSAENYDVKDFRIFLPDCDLDYNEFFAFFKELICVPRQTTERIAIFNLPKTLIHTIARNVSSFDAVGPALWVEQGLCSHDDIKWTCLVTCECNPNRVLHPIYNLVNELPADSSRICETIRLHLGVSVSKRQEMLKPRERLLNSEVGSPKNTGISKVSEVGSRNSAHPWLRRGSFDAQFSERQVFFGKTVLLSTCTTMSQGRSLAIEDEICISSGYCLISAF</sequence>
<gene>
    <name evidence="1" type="primary">Acey_s0084.g1784</name>
    <name evidence="1" type="ORF">Y032_0084g1784</name>
</gene>
<comment type="caution">
    <text evidence="1">The sequence shown here is derived from an EMBL/GenBank/DDBJ whole genome shotgun (WGS) entry which is preliminary data.</text>
</comment>
<keyword evidence="2" id="KW-1185">Reference proteome</keyword>
<dbReference type="Proteomes" id="UP000024635">
    <property type="component" value="Unassembled WGS sequence"/>
</dbReference>
<evidence type="ECO:0000313" key="2">
    <source>
        <dbReference type="Proteomes" id="UP000024635"/>
    </source>
</evidence>
<organism evidence="1 2">
    <name type="scientific">Ancylostoma ceylanicum</name>
    <dbReference type="NCBI Taxonomy" id="53326"/>
    <lineage>
        <taxon>Eukaryota</taxon>
        <taxon>Metazoa</taxon>
        <taxon>Ecdysozoa</taxon>
        <taxon>Nematoda</taxon>
        <taxon>Chromadorea</taxon>
        <taxon>Rhabditida</taxon>
        <taxon>Rhabditina</taxon>
        <taxon>Rhabditomorpha</taxon>
        <taxon>Strongyloidea</taxon>
        <taxon>Ancylostomatidae</taxon>
        <taxon>Ancylostomatinae</taxon>
        <taxon>Ancylostoma</taxon>
    </lineage>
</organism>
<dbReference type="EMBL" id="JARK01001420">
    <property type="protein sequence ID" value="EYC05118.1"/>
    <property type="molecule type" value="Genomic_DNA"/>
</dbReference>
<protein>
    <submittedName>
        <fullName evidence="1">Uncharacterized protein</fullName>
    </submittedName>
</protein>
<dbReference type="AlphaFoldDB" id="A0A016TRU4"/>